<name>A0ABT3LC02_9CYAN</name>
<reference evidence="1 2" key="1">
    <citation type="submission" date="2021-08" db="EMBL/GenBank/DDBJ databases">
        <title>Draft genome sequence of Spirulina subsalsa with high tolerance to salinity and hype-accumulation of phycocyanin.</title>
        <authorList>
            <person name="Pei H."/>
            <person name="Jiang L."/>
        </authorList>
    </citation>
    <scope>NUCLEOTIDE SEQUENCE [LARGE SCALE GENOMIC DNA]</scope>
    <source>
        <strain evidence="1 2">FACHB-351</strain>
    </source>
</reference>
<accession>A0ABT3LC02</accession>
<dbReference type="Proteomes" id="UP001526426">
    <property type="component" value="Unassembled WGS sequence"/>
</dbReference>
<gene>
    <name evidence="1" type="ORF">K4A83_20425</name>
</gene>
<dbReference type="RefSeq" id="WP_265266539.1">
    <property type="nucleotide sequence ID" value="NZ_JAIHOM010000154.1"/>
</dbReference>
<protein>
    <submittedName>
        <fullName evidence="1">Uncharacterized protein</fullName>
    </submittedName>
</protein>
<evidence type="ECO:0000313" key="2">
    <source>
        <dbReference type="Proteomes" id="UP001526426"/>
    </source>
</evidence>
<evidence type="ECO:0000313" key="1">
    <source>
        <dbReference type="EMBL" id="MCW6038619.1"/>
    </source>
</evidence>
<sequence>MDIPPFASCPLIQSFWQRLKPGTWIMLEDLPSSFAGNQALLLCQISEQEWLTWVPNHGEYYLVF</sequence>
<keyword evidence="2" id="KW-1185">Reference proteome</keyword>
<dbReference type="EMBL" id="JAIHOM010000154">
    <property type="protein sequence ID" value="MCW6038619.1"/>
    <property type="molecule type" value="Genomic_DNA"/>
</dbReference>
<comment type="caution">
    <text evidence="1">The sequence shown here is derived from an EMBL/GenBank/DDBJ whole genome shotgun (WGS) entry which is preliminary data.</text>
</comment>
<proteinExistence type="predicted"/>
<organism evidence="1 2">
    <name type="scientific">Spirulina subsalsa FACHB-351</name>
    <dbReference type="NCBI Taxonomy" id="234711"/>
    <lineage>
        <taxon>Bacteria</taxon>
        <taxon>Bacillati</taxon>
        <taxon>Cyanobacteriota</taxon>
        <taxon>Cyanophyceae</taxon>
        <taxon>Spirulinales</taxon>
        <taxon>Spirulinaceae</taxon>
        <taxon>Spirulina</taxon>
    </lineage>
</organism>